<dbReference type="Pfam" id="PF02518">
    <property type="entry name" value="HATPase_c"/>
    <property type="match status" value="1"/>
</dbReference>
<dbReference type="GO" id="GO:0046872">
    <property type="term" value="F:metal ion binding"/>
    <property type="evidence" value="ECO:0007669"/>
    <property type="project" value="UniProtKB-KW"/>
</dbReference>
<dbReference type="PANTHER" id="PTHR24421:SF10">
    <property type="entry name" value="NITRATE_NITRITE SENSOR PROTEIN NARQ"/>
    <property type="match status" value="1"/>
</dbReference>
<dbReference type="EMBL" id="CTRP01000010">
    <property type="protein sequence ID" value="CQR72295.1"/>
    <property type="molecule type" value="Genomic_DNA"/>
</dbReference>
<dbReference type="InterPro" id="IPR008599">
    <property type="entry name" value="Diacid_rec"/>
</dbReference>
<dbReference type="SMART" id="SM00387">
    <property type="entry name" value="HATPase_c"/>
    <property type="match status" value="1"/>
</dbReference>
<dbReference type="GO" id="GO:0016020">
    <property type="term" value="C:membrane"/>
    <property type="evidence" value="ECO:0007669"/>
    <property type="project" value="InterPro"/>
</dbReference>
<dbReference type="GO" id="GO:0000155">
    <property type="term" value="F:phosphorelay sensor kinase activity"/>
    <property type="evidence" value="ECO:0007669"/>
    <property type="project" value="InterPro"/>
</dbReference>
<dbReference type="InterPro" id="IPR011712">
    <property type="entry name" value="Sig_transdc_His_kin_sub3_dim/P"/>
</dbReference>
<name>A0A0U1KYE5_9FIRM</name>
<dbReference type="InterPro" id="IPR050482">
    <property type="entry name" value="Sensor_HK_TwoCompSys"/>
</dbReference>
<evidence type="ECO:0000256" key="3">
    <source>
        <dbReference type="ARBA" id="ARBA00004496"/>
    </source>
</evidence>
<evidence type="ECO:0000313" key="21">
    <source>
        <dbReference type="Proteomes" id="UP000049855"/>
    </source>
</evidence>
<dbReference type="CDD" id="cd16917">
    <property type="entry name" value="HATPase_UhpB-NarQ-NarX-like"/>
    <property type="match status" value="1"/>
</dbReference>
<dbReference type="AlphaFoldDB" id="A0A0U1KYE5"/>
<comment type="subcellular location">
    <subcellularLocation>
        <location evidence="3">Cytoplasm</location>
    </subcellularLocation>
</comment>
<dbReference type="Gene3D" id="3.30.565.10">
    <property type="entry name" value="Histidine kinase-like ATPase, C-terminal domain"/>
    <property type="match status" value="1"/>
</dbReference>
<dbReference type="GO" id="GO:0005524">
    <property type="term" value="F:ATP binding"/>
    <property type="evidence" value="ECO:0007669"/>
    <property type="project" value="UniProtKB-KW"/>
</dbReference>
<keyword evidence="7" id="KW-0963">Cytoplasm</keyword>
<evidence type="ECO:0000256" key="8">
    <source>
        <dbReference type="ARBA" id="ARBA00022553"/>
    </source>
</evidence>
<keyword evidence="12 20" id="KW-0418">Kinase</keyword>
<dbReference type="InterPro" id="IPR036890">
    <property type="entry name" value="HATPase_C_sf"/>
</dbReference>
<evidence type="ECO:0000256" key="12">
    <source>
        <dbReference type="ARBA" id="ARBA00022777"/>
    </source>
</evidence>
<evidence type="ECO:0000256" key="15">
    <source>
        <dbReference type="ARBA" id="ARBA00023012"/>
    </source>
</evidence>
<evidence type="ECO:0000256" key="14">
    <source>
        <dbReference type="ARBA" id="ARBA00023004"/>
    </source>
</evidence>
<dbReference type="RefSeq" id="WP_021167019.1">
    <property type="nucleotide sequence ID" value="NZ_CTRP01000010.1"/>
</dbReference>
<dbReference type="PRINTS" id="PR00344">
    <property type="entry name" value="BCTRLSENSOR"/>
</dbReference>
<reference evidence="21" key="1">
    <citation type="submission" date="2015-03" db="EMBL/GenBank/DDBJ databases">
        <authorList>
            <person name="Nijsse Bart"/>
        </authorList>
    </citation>
    <scope>NUCLEOTIDE SEQUENCE [LARGE SCALE GENOMIC DNA]</scope>
</reference>
<gene>
    <name evidence="20" type="ORF">SpAn4DRAFT_2755</name>
</gene>
<keyword evidence="6" id="KW-0004">4Fe-4S</keyword>
<accession>A0A0U1KYE5</accession>
<evidence type="ECO:0000256" key="17">
    <source>
        <dbReference type="ARBA" id="ARBA00024827"/>
    </source>
</evidence>
<dbReference type="PROSITE" id="PS50109">
    <property type="entry name" value="HIS_KIN"/>
    <property type="match status" value="1"/>
</dbReference>
<organism evidence="20 21">
    <name type="scientific">Sporomusa ovata</name>
    <dbReference type="NCBI Taxonomy" id="2378"/>
    <lineage>
        <taxon>Bacteria</taxon>
        <taxon>Bacillati</taxon>
        <taxon>Bacillota</taxon>
        <taxon>Negativicutes</taxon>
        <taxon>Selenomonadales</taxon>
        <taxon>Sporomusaceae</taxon>
        <taxon>Sporomusa</taxon>
    </lineage>
</organism>
<protein>
    <recommendedName>
        <fullName evidence="5">Oxygen sensor histidine kinase NreB</fullName>
        <ecNumber evidence="4">2.7.13.3</ecNumber>
    </recommendedName>
    <alternativeName>
        <fullName evidence="18">Nitrogen regulation protein B</fullName>
    </alternativeName>
</protein>
<dbReference type="GO" id="GO:0005737">
    <property type="term" value="C:cytoplasm"/>
    <property type="evidence" value="ECO:0007669"/>
    <property type="project" value="UniProtKB-SubCell"/>
</dbReference>
<feature type="domain" description="Histidine kinase" evidence="19">
    <location>
        <begin position="162"/>
        <end position="356"/>
    </location>
</feature>
<evidence type="ECO:0000256" key="11">
    <source>
        <dbReference type="ARBA" id="ARBA00022741"/>
    </source>
</evidence>
<keyword evidence="15" id="KW-0902">Two-component regulatory system</keyword>
<evidence type="ECO:0000256" key="16">
    <source>
        <dbReference type="ARBA" id="ARBA00023014"/>
    </source>
</evidence>
<evidence type="ECO:0000256" key="13">
    <source>
        <dbReference type="ARBA" id="ARBA00022840"/>
    </source>
</evidence>
<comment type="catalytic activity">
    <reaction evidence="1">
        <text>ATP + protein L-histidine = ADP + protein N-phospho-L-histidine.</text>
        <dbReference type="EC" id="2.7.13.3"/>
    </reaction>
</comment>
<dbReference type="PANTHER" id="PTHR24421">
    <property type="entry name" value="NITRATE/NITRITE SENSOR PROTEIN NARX-RELATED"/>
    <property type="match status" value="1"/>
</dbReference>
<sequence length="366" mass="41038">MKKDNYHVLDSTFAQSLTNIIAAELNQNIIICDHHGIIIAAFDRKRISQVHEGAANMLYSGNIREFSISPADEKRLKNVRRGYDVPIVVEGRCIGVIGVTGEPEEVAPYARLAARFVQATLESNSRQQKLVQALKEKEELQSILLYKIIDVQEEERKKISRELHDEISQSLTSIIVGLRVLSEQVCGSKEQKFVLEMRDVVSKTLDNAHRLAVELRPALLDDLGLVAAAQRYIENYSRQYGITTDINFSGLSRERFRPEIEITLYRILQETLTNIAKHAQAANVKVSLKKTRREIHFSITDDGIGFTPKSLRTACENSSLGIYGMRERVALLAGKFTIQSSEGAGTTVTVVIPLQDTRDNTISSNQ</sequence>
<evidence type="ECO:0000259" key="19">
    <source>
        <dbReference type="PROSITE" id="PS50109"/>
    </source>
</evidence>
<dbReference type="EC" id="2.7.13.3" evidence="4"/>
<keyword evidence="11" id="KW-0547">Nucleotide-binding</keyword>
<proteinExistence type="predicted"/>
<keyword evidence="13" id="KW-0067">ATP-binding</keyword>
<evidence type="ECO:0000256" key="10">
    <source>
        <dbReference type="ARBA" id="ARBA00022723"/>
    </source>
</evidence>
<evidence type="ECO:0000256" key="7">
    <source>
        <dbReference type="ARBA" id="ARBA00022490"/>
    </source>
</evidence>
<dbReference type="InterPro" id="IPR003594">
    <property type="entry name" value="HATPase_dom"/>
</dbReference>
<evidence type="ECO:0000313" key="20">
    <source>
        <dbReference type="EMBL" id="CQR72295.1"/>
    </source>
</evidence>
<keyword evidence="10" id="KW-0479">Metal-binding</keyword>
<comment type="cofactor">
    <cofactor evidence="2">
        <name>[4Fe-4S] cluster</name>
        <dbReference type="ChEBI" id="CHEBI:49883"/>
    </cofactor>
</comment>
<dbReference type="Proteomes" id="UP000049855">
    <property type="component" value="Unassembled WGS sequence"/>
</dbReference>
<evidence type="ECO:0000256" key="2">
    <source>
        <dbReference type="ARBA" id="ARBA00001966"/>
    </source>
</evidence>
<keyword evidence="21" id="KW-1185">Reference proteome</keyword>
<keyword evidence="16" id="KW-0411">Iron-sulfur</keyword>
<dbReference type="Gene3D" id="1.20.5.1930">
    <property type="match status" value="1"/>
</dbReference>
<dbReference type="Pfam" id="PF07730">
    <property type="entry name" value="HisKA_3"/>
    <property type="match status" value="1"/>
</dbReference>
<keyword evidence="8" id="KW-0597">Phosphoprotein</keyword>
<dbReference type="InterPro" id="IPR004358">
    <property type="entry name" value="Sig_transdc_His_kin-like_C"/>
</dbReference>
<evidence type="ECO:0000256" key="18">
    <source>
        <dbReference type="ARBA" id="ARBA00030800"/>
    </source>
</evidence>
<evidence type="ECO:0000256" key="9">
    <source>
        <dbReference type="ARBA" id="ARBA00022679"/>
    </source>
</evidence>
<dbReference type="GO" id="GO:0046983">
    <property type="term" value="F:protein dimerization activity"/>
    <property type="evidence" value="ECO:0007669"/>
    <property type="project" value="InterPro"/>
</dbReference>
<keyword evidence="14" id="KW-0408">Iron</keyword>
<keyword evidence="9" id="KW-0808">Transferase</keyword>
<evidence type="ECO:0000256" key="6">
    <source>
        <dbReference type="ARBA" id="ARBA00022485"/>
    </source>
</evidence>
<evidence type="ECO:0000256" key="1">
    <source>
        <dbReference type="ARBA" id="ARBA00000085"/>
    </source>
</evidence>
<dbReference type="InterPro" id="IPR005467">
    <property type="entry name" value="His_kinase_dom"/>
</dbReference>
<evidence type="ECO:0000256" key="5">
    <source>
        <dbReference type="ARBA" id="ARBA00017322"/>
    </source>
</evidence>
<dbReference type="GO" id="GO:0051539">
    <property type="term" value="F:4 iron, 4 sulfur cluster binding"/>
    <property type="evidence" value="ECO:0007669"/>
    <property type="project" value="UniProtKB-KW"/>
</dbReference>
<evidence type="ECO:0000256" key="4">
    <source>
        <dbReference type="ARBA" id="ARBA00012438"/>
    </source>
</evidence>
<comment type="function">
    <text evidence="17">Member of the two-component regulatory system NreB/NreC involved in the control of dissimilatory nitrate/nitrite reduction in response to oxygen. NreB functions as a direct oxygen sensor histidine kinase which is autophosphorylated, in the absence of oxygen, probably at the conserved histidine residue, and transfers its phosphate group probably to a conserved aspartate residue of NreC. NreB/NreC activates the expression of the nitrate (narGHJI) and nitrite (nir) reductase operons, as well as the putative nitrate transporter gene narT.</text>
</comment>
<dbReference type="SUPFAM" id="SSF55874">
    <property type="entry name" value="ATPase domain of HSP90 chaperone/DNA topoisomerase II/histidine kinase"/>
    <property type="match status" value="1"/>
</dbReference>
<dbReference type="Pfam" id="PF05651">
    <property type="entry name" value="Diacid_rec"/>
    <property type="match status" value="1"/>
</dbReference>